<evidence type="ECO:0000313" key="3">
    <source>
        <dbReference type="EMBL" id="MTV32711.1"/>
    </source>
</evidence>
<feature type="transmembrane region" description="Helical" evidence="1">
    <location>
        <begin position="6"/>
        <end position="29"/>
    </location>
</feature>
<feature type="transmembrane region" description="Helical" evidence="1">
    <location>
        <begin position="200"/>
        <end position="216"/>
    </location>
</feature>
<dbReference type="RefSeq" id="WP_264586137.1">
    <property type="nucleotide sequence ID" value="NZ_JAOQNR010000004.1"/>
</dbReference>
<evidence type="ECO:0000259" key="2">
    <source>
        <dbReference type="Pfam" id="PF13386"/>
    </source>
</evidence>
<keyword evidence="1" id="KW-1133">Transmembrane helix</keyword>
<dbReference type="Pfam" id="PF13386">
    <property type="entry name" value="DsbD_2"/>
    <property type="match status" value="1"/>
</dbReference>
<evidence type="ECO:0000256" key="1">
    <source>
        <dbReference type="SAM" id="Phobius"/>
    </source>
</evidence>
<dbReference type="PANTHER" id="PTHR31272:SF9">
    <property type="entry name" value="BLL1027 PROTEIN"/>
    <property type="match status" value="1"/>
</dbReference>
<keyword evidence="1" id="KW-0472">Membrane</keyword>
<evidence type="ECO:0000313" key="4">
    <source>
        <dbReference type="Proteomes" id="UP000439113"/>
    </source>
</evidence>
<feature type="transmembrane region" description="Helical" evidence="1">
    <location>
        <begin position="71"/>
        <end position="92"/>
    </location>
</feature>
<proteinExistence type="predicted"/>
<dbReference type="PANTHER" id="PTHR31272">
    <property type="entry name" value="CYTOCHROME C-TYPE BIOGENESIS PROTEIN HI_1454-RELATED"/>
    <property type="match status" value="1"/>
</dbReference>
<gene>
    <name evidence="3" type="ORF">GJ654_17135</name>
</gene>
<feature type="transmembrane region" description="Helical" evidence="1">
    <location>
        <begin position="113"/>
        <end position="134"/>
    </location>
</feature>
<feature type="transmembrane region" description="Helical" evidence="1">
    <location>
        <begin position="41"/>
        <end position="65"/>
    </location>
</feature>
<name>A0A6N8DU83_RHOAC</name>
<accession>A0A6N8DU83</accession>
<reference evidence="3 4" key="1">
    <citation type="submission" date="2019-11" db="EMBL/GenBank/DDBJ databases">
        <title>Whole-genome sequence of a Rhodoblastus acidophilus DSM 142.</title>
        <authorList>
            <person name="Kyndt J.A."/>
            <person name="Meyer T.E."/>
        </authorList>
    </citation>
    <scope>NUCLEOTIDE SEQUENCE [LARGE SCALE GENOMIC DNA]</scope>
    <source>
        <strain evidence="3 4">DSM 142</strain>
    </source>
</reference>
<dbReference type="AlphaFoldDB" id="A0A6N8DU83"/>
<dbReference type="Proteomes" id="UP000439113">
    <property type="component" value="Unassembled WGS sequence"/>
</dbReference>
<dbReference type="EMBL" id="WNKS01000020">
    <property type="protein sequence ID" value="MTV32711.1"/>
    <property type="molecule type" value="Genomic_DNA"/>
</dbReference>
<feature type="transmembrane region" description="Helical" evidence="1">
    <location>
        <begin position="154"/>
        <end position="179"/>
    </location>
</feature>
<keyword evidence="1" id="KW-0812">Transmembrane</keyword>
<comment type="caution">
    <text evidence="3">The sequence shown here is derived from an EMBL/GenBank/DDBJ whole genome shotgun (WGS) entry which is preliminary data.</text>
</comment>
<protein>
    <submittedName>
        <fullName evidence="3">Cytochrome c biogenesis protein CcdA</fullName>
    </submittedName>
</protein>
<sequence length="239" mass="24014">MIATIALAALAGALSILSPCVLPLIPVVIGGAAARHRLGPAALAAGLALSFAGIGLLVATIGFQFGFEGGLFRAFGAGLMVVLGLVLALPALQARAALALAPASNWVENRFGQSAFVGASGPFGVGLLLGAVWSPCVGPTLGAASLLAARGTNLGEAALTMAAFGLGAALPLLALGMLARASLSHWRDRLLTTGKRVKQGMGLAFVLIGILILSGLDKAVETRLVESSPLWLTALTSRF</sequence>
<organism evidence="3 4">
    <name type="scientific">Rhodoblastus acidophilus</name>
    <name type="common">Rhodopseudomonas acidophila</name>
    <dbReference type="NCBI Taxonomy" id="1074"/>
    <lineage>
        <taxon>Bacteria</taxon>
        <taxon>Pseudomonadati</taxon>
        <taxon>Pseudomonadota</taxon>
        <taxon>Alphaproteobacteria</taxon>
        <taxon>Hyphomicrobiales</taxon>
        <taxon>Rhodoblastaceae</taxon>
        <taxon>Rhodoblastus</taxon>
    </lineage>
</organism>
<dbReference type="InterPro" id="IPR039447">
    <property type="entry name" value="UreH-like_TM_dom"/>
</dbReference>
<feature type="domain" description="Urease accessory protein UreH-like transmembrane" evidence="2">
    <location>
        <begin position="20"/>
        <end position="210"/>
    </location>
</feature>
<dbReference type="InterPro" id="IPR051790">
    <property type="entry name" value="Cytochrome_c-biogenesis_DsbD"/>
</dbReference>